<name>A0A090FAC9_MESPL</name>
<dbReference type="Proteomes" id="UP000046373">
    <property type="component" value="Unassembled WGS sequence"/>
</dbReference>
<dbReference type="InterPro" id="IPR051207">
    <property type="entry name" value="ComplexI_NDUFA9_subunit"/>
</dbReference>
<evidence type="ECO:0000313" key="3">
    <source>
        <dbReference type="Proteomes" id="UP000046373"/>
    </source>
</evidence>
<protein>
    <submittedName>
        <fullName evidence="2">NAD-dependent epimerase/dehydratase</fullName>
    </submittedName>
</protein>
<dbReference type="GeneID" id="31891970"/>
<dbReference type="GO" id="GO:0044877">
    <property type="term" value="F:protein-containing complex binding"/>
    <property type="evidence" value="ECO:0007669"/>
    <property type="project" value="TreeGrafter"/>
</dbReference>
<accession>A0A090FAC9</accession>
<dbReference type="PANTHER" id="PTHR12126">
    <property type="entry name" value="NADH-UBIQUINONE OXIDOREDUCTASE 39 KDA SUBUNIT-RELATED"/>
    <property type="match status" value="1"/>
</dbReference>
<dbReference type="Pfam" id="PF13460">
    <property type="entry name" value="NAD_binding_10"/>
    <property type="match status" value="1"/>
</dbReference>
<dbReference type="Gene3D" id="3.40.50.720">
    <property type="entry name" value="NAD(P)-binding Rossmann-like Domain"/>
    <property type="match status" value="1"/>
</dbReference>
<dbReference type="AlphaFoldDB" id="A0A090FAC9"/>
<dbReference type="SUPFAM" id="SSF51735">
    <property type="entry name" value="NAD(P)-binding Rossmann-fold domains"/>
    <property type="match status" value="1"/>
</dbReference>
<dbReference type="CDD" id="cd05271">
    <property type="entry name" value="NDUFA9_like_SDR_a"/>
    <property type="match status" value="1"/>
</dbReference>
<reference evidence="2 3" key="1">
    <citation type="submission" date="2014-08" db="EMBL/GenBank/DDBJ databases">
        <authorList>
            <person name="Moulin Lionel"/>
        </authorList>
    </citation>
    <scope>NUCLEOTIDE SEQUENCE [LARGE SCALE GENOMIC DNA]</scope>
</reference>
<sequence length="312" mass="33505">MANRTDRADAIRTRTVTVFGGTGFLGRRIVRHVAEKGFAVRAVSRHPDRGRPGSSSKAIEAVQADILDASSVASAIAGSCAVVNAVSLYVEHGEQTFERVHVEAAAALAAAARDRNVDRLIHISGIGSNPRSHSKYVSARGRGEAAVTSAFSGALIVRPAVMTGPDDAFLTSIVRLIRSLPLYPLFGHGQTRLQPVYVEDVAEAVARLIDGAARKGQPMQEFGGPRLYTYKELVRQIGRQLGMSVVMVPVPFAAWKIGASIAELLSVPPITRNQVELMAEDNFVANGQTGFAEVEIEPRGVEEVIRSIEERS</sequence>
<dbReference type="InterPro" id="IPR016040">
    <property type="entry name" value="NAD(P)-bd_dom"/>
</dbReference>
<proteinExistence type="predicted"/>
<feature type="domain" description="NAD(P)-binding" evidence="1">
    <location>
        <begin position="20"/>
        <end position="163"/>
    </location>
</feature>
<dbReference type="EMBL" id="CCNB01000023">
    <property type="protein sequence ID" value="CDX40821.1"/>
    <property type="molecule type" value="Genomic_DNA"/>
</dbReference>
<organism evidence="2 3">
    <name type="scientific">Mesorhizobium plurifarium</name>
    <dbReference type="NCBI Taxonomy" id="69974"/>
    <lineage>
        <taxon>Bacteria</taxon>
        <taxon>Pseudomonadati</taxon>
        <taxon>Pseudomonadota</taxon>
        <taxon>Alphaproteobacteria</taxon>
        <taxon>Hyphomicrobiales</taxon>
        <taxon>Phyllobacteriaceae</taxon>
        <taxon>Mesorhizobium</taxon>
    </lineage>
</organism>
<evidence type="ECO:0000313" key="2">
    <source>
        <dbReference type="EMBL" id="CDX40821.1"/>
    </source>
</evidence>
<dbReference type="InterPro" id="IPR036291">
    <property type="entry name" value="NAD(P)-bd_dom_sf"/>
</dbReference>
<evidence type="ECO:0000259" key="1">
    <source>
        <dbReference type="Pfam" id="PF13460"/>
    </source>
</evidence>
<dbReference type="PANTHER" id="PTHR12126:SF11">
    <property type="entry name" value="NADH DEHYDROGENASE [UBIQUINONE] 1 ALPHA SUBCOMPLEX SUBUNIT 9, MITOCHONDRIAL"/>
    <property type="match status" value="1"/>
</dbReference>
<gene>
    <name evidence="2" type="ORF">MPLDJ20_30056</name>
</gene>